<dbReference type="PANTHER" id="PTHR43021">
    <property type="entry name" value="NA(+)/H(+) ANTIPORTER-RELATED"/>
    <property type="match status" value="1"/>
</dbReference>
<feature type="transmembrane region" description="Helical" evidence="5">
    <location>
        <begin position="125"/>
        <end position="146"/>
    </location>
</feature>
<comment type="caution">
    <text evidence="7">The sequence shown here is derived from an EMBL/GenBank/DDBJ whole genome shotgun (WGS) entry which is preliminary data.</text>
</comment>
<feature type="transmembrane region" description="Helical" evidence="5">
    <location>
        <begin position="279"/>
        <end position="309"/>
    </location>
</feature>
<organism evidence="7 8">
    <name type="scientific">Thauera sinica</name>
    <dbReference type="NCBI Taxonomy" id="2665146"/>
    <lineage>
        <taxon>Bacteria</taxon>
        <taxon>Pseudomonadati</taxon>
        <taxon>Pseudomonadota</taxon>
        <taxon>Betaproteobacteria</taxon>
        <taxon>Rhodocyclales</taxon>
        <taxon>Zoogloeaceae</taxon>
        <taxon>Thauera</taxon>
    </lineage>
</organism>
<feature type="transmembrane region" description="Helical" evidence="5">
    <location>
        <begin position="158"/>
        <end position="176"/>
    </location>
</feature>
<gene>
    <name evidence="7" type="ORF">ACFPTN_06055</name>
</gene>
<evidence type="ECO:0000259" key="6">
    <source>
        <dbReference type="Pfam" id="PF00999"/>
    </source>
</evidence>
<keyword evidence="8" id="KW-1185">Reference proteome</keyword>
<evidence type="ECO:0000313" key="8">
    <source>
        <dbReference type="Proteomes" id="UP001595974"/>
    </source>
</evidence>
<evidence type="ECO:0000256" key="2">
    <source>
        <dbReference type="ARBA" id="ARBA00022692"/>
    </source>
</evidence>
<evidence type="ECO:0000256" key="3">
    <source>
        <dbReference type="ARBA" id="ARBA00022989"/>
    </source>
</evidence>
<feature type="transmembrane region" description="Helical" evidence="5">
    <location>
        <begin position="227"/>
        <end position="259"/>
    </location>
</feature>
<protein>
    <submittedName>
        <fullName evidence="7">Cation:proton antiporter</fullName>
    </submittedName>
</protein>
<dbReference type="Proteomes" id="UP001595974">
    <property type="component" value="Unassembled WGS sequence"/>
</dbReference>
<dbReference type="InterPro" id="IPR006153">
    <property type="entry name" value="Cation/H_exchanger_TM"/>
</dbReference>
<dbReference type="Pfam" id="PF00999">
    <property type="entry name" value="Na_H_Exchanger"/>
    <property type="match status" value="1"/>
</dbReference>
<dbReference type="InterPro" id="IPR038770">
    <property type="entry name" value="Na+/solute_symporter_sf"/>
</dbReference>
<dbReference type="PANTHER" id="PTHR43021:SF2">
    <property type="entry name" value="CATION_H+ EXCHANGER DOMAIN-CONTAINING PROTEIN"/>
    <property type="match status" value="1"/>
</dbReference>
<evidence type="ECO:0000256" key="1">
    <source>
        <dbReference type="ARBA" id="ARBA00004141"/>
    </source>
</evidence>
<reference evidence="8" key="1">
    <citation type="journal article" date="2019" name="Int. J. Syst. Evol. Microbiol.">
        <title>The Global Catalogue of Microorganisms (GCM) 10K type strain sequencing project: providing services to taxonomists for standard genome sequencing and annotation.</title>
        <authorList>
            <consortium name="The Broad Institute Genomics Platform"/>
            <consortium name="The Broad Institute Genome Sequencing Center for Infectious Disease"/>
            <person name="Wu L."/>
            <person name="Ma J."/>
        </authorList>
    </citation>
    <scope>NUCLEOTIDE SEQUENCE [LARGE SCALE GENOMIC DNA]</scope>
    <source>
        <strain evidence="8">SHR3</strain>
    </source>
</reference>
<comment type="subcellular location">
    <subcellularLocation>
        <location evidence="1">Membrane</location>
        <topology evidence="1">Multi-pass membrane protein</topology>
    </subcellularLocation>
</comment>
<accession>A0ABW1ANR1</accession>
<dbReference type="Gene3D" id="1.20.1530.20">
    <property type="match status" value="1"/>
</dbReference>
<feature type="domain" description="Cation/H+ exchanger transmembrane" evidence="6">
    <location>
        <begin position="25"/>
        <end position="387"/>
    </location>
</feature>
<keyword evidence="2 5" id="KW-0812">Transmembrane</keyword>
<feature type="transmembrane region" description="Helical" evidence="5">
    <location>
        <begin position="12"/>
        <end position="29"/>
    </location>
</feature>
<feature type="transmembrane region" description="Helical" evidence="5">
    <location>
        <begin position="369"/>
        <end position="388"/>
    </location>
</feature>
<evidence type="ECO:0000256" key="5">
    <source>
        <dbReference type="SAM" id="Phobius"/>
    </source>
</evidence>
<feature type="transmembrane region" description="Helical" evidence="5">
    <location>
        <begin position="96"/>
        <end position="119"/>
    </location>
</feature>
<keyword evidence="4 5" id="KW-0472">Membrane</keyword>
<name>A0ABW1ANR1_9RHOO</name>
<feature type="transmembrane region" description="Helical" evidence="5">
    <location>
        <begin position="41"/>
        <end position="59"/>
    </location>
</feature>
<feature type="transmembrane region" description="Helical" evidence="5">
    <location>
        <begin position="65"/>
        <end position="84"/>
    </location>
</feature>
<evidence type="ECO:0000313" key="7">
    <source>
        <dbReference type="EMBL" id="MFC5768930.1"/>
    </source>
</evidence>
<feature type="transmembrane region" description="Helical" evidence="5">
    <location>
        <begin position="196"/>
        <end position="215"/>
    </location>
</feature>
<dbReference type="RefSeq" id="WP_096446084.1">
    <property type="nucleotide sequence ID" value="NZ_JBHSOG010000023.1"/>
</dbReference>
<proteinExistence type="predicted"/>
<sequence length="400" mass="41797">MDIAVWPEWPLRFGALFHVGLALILTALAGEACRRAKLPGVSGYAAAGLLLGPMLLGWFDTTALTTYRSVLDLCLVLLLFELGIRLDVRWFRANPWVLAASLTEIALSFMLTFGALRAIGVGTALALAVAAVAVGTSPIVVMRVAAEQRASGQVTDRLLALCALNAAASVVLLKLVMGGLHGTHGGGFLALLHPLYLLVGSIACGVLIAGAYTALRKIVDPASEQGLAAIIALMLVAMPILSALRLPVVLAPLIGGALVKWFDPRPHLWPTQFGSVGGILVIVTFMLAGSAASMGQLMAGAGLAVVAILARALGKLAGVFAFGPSSGLDYRKSVALGVALMPLSVLALLQVEDVRLLYPEFGEQLQPVVLGMVVVLGLFGAIATRWALLRSRETRTEETS</sequence>
<keyword evidence="3 5" id="KW-1133">Transmembrane helix</keyword>
<dbReference type="EMBL" id="JBHSOG010000023">
    <property type="protein sequence ID" value="MFC5768930.1"/>
    <property type="molecule type" value="Genomic_DNA"/>
</dbReference>
<evidence type="ECO:0000256" key="4">
    <source>
        <dbReference type="ARBA" id="ARBA00023136"/>
    </source>
</evidence>